<dbReference type="SUPFAM" id="SSF56176">
    <property type="entry name" value="FAD-binding/transporter-associated domain-like"/>
    <property type="match status" value="1"/>
</dbReference>
<keyword evidence="2" id="KW-0677">Repeat</keyword>
<dbReference type="GO" id="GO:0005886">
    <property type="term" value="C:plasma membrane"/>
    <property type="evidence" value="ECO:0007669"/>
    <property type="project" value="TreeGrafter"/>
</dbReference>
<dbReference type="Gene3D" id="3.10.580.10">
    <property type="entry name" value="CBS-domain"/>
    <property type="match status" value="1"/>
</dbReference>
<dbReference type="OrthoDB" id="9797674at2"/>
<feature type="compositionally biased region" description="Polar residues" evidence="5">
    <location>
        <begin position="1"/>
        <end position="17"/>
    </location>
</feature>
<gene>
    <name evidence="7" type="ORF">SAMN05216227_1009132</name>
</gene>
<dbReference type="PROSITE" id="PS51371">
    <property type="entry name" value="CBS"/>
    <property type="match status" value="1"/>
</dbReference>
<comment type="similarity">
    <text evidence="1">Belongs to the UPF0053 family. Hemolysin C subfamily.</text>
</comment>
<evidence type="ECO:0000256" key="2">
    <source>
        <dbReference type="ARBA" id="ARBA00022737"/>
    </source>
</evidence>
<evidence type="ECO:0000313" key="8">
    <source>
        <dbReference type="Proteomes" id="UP000183002"/>
    </source>
</evidence>
<dbReference type="STRING" id="1077947.SAMN05216227_1009132"/>
<dbReference type="CDD" id="cd04590">
    <property type="entry name" value="CBS_pair_CorC_HlyC_assoc"/>
    <property type="match status" value="1"/>
</dbReference>
<organism evidence="7 8">
    <name type="scientific">Pseudorhodobacter antarcticus</name>
    <dbReference type="NCBI Taxonomy" id="1077947"/>
    <lineage>
        <taxon>Bacteria</taxon>
        <taxon>Pseudomonadati</taxon>
        <taxon>Pseudomonadota</taxon>
        <taxon>Alphaproteobacteria</taxon>
        <taxon>Rhodobacterales</taxon>
        <taxon>Paracoccaceae</taxon>
        <taxon>Pseudorhodobacter</taxon>
    </lineage>
</organism>
<evidence type="ECO:0000313" key="7">
    <source>
        <dbReference type="EMBL" id="SEN23679.1"/>
    </source>
</evidence>
<dbReference type="SMART" id="SM01091">
    <property type="entry name" value="CorC_HlyC"/>
    <property type="match status" value="1"/>
</dbReference>
<dbReference type="RefSeq" id="WP_050521207.1">
    <property type="nucleotide sequence ID" value="NZ_FOCO01000009.1"/>
</dbReference>
<dbReference type="InterPro" id="IPR000644">
    <property type="entry name" value="CBS_dom"/>
</dbReference>
<dbReference type="InterPro" id="IPR044751">
    <property type="entry name" value="Ion_transp-like_CBS"/>
</dbReference>
<feature type="domain" description="CBS" evidence="6">
    <location>
        <begin position="145"/>
        <end position="205"/>
    </location>
</feature>
<evidence type="ECO:0000256" key="5">
    <source>
        <dbReference type="SAM" id="MobiDB-lite"/>
    </source>
</evidence>
<dbReference type="Pfam" id="PF00571">
    <property type="entry name" value="CBS"/>
    <property type="match status" value="1"/>
</dbReference>
<dbReference type="FunFam" id="3.10.580.10:FF:000002">
    <property type="entry name" value="Magnesium/cobalt efflux protein CorC"/>
    <property type="match status" value="1"/>
</dbReference>
<reference evidence="7 8" key="1">
    <citation type="submission" date="2016-10" db="EMBL/GenBank/DDBJ databases">
        <authorList>
            <person name="de Groot N.N."/>
        </authorList>
    </citation>
    <scope>NUCLEOTIDE SEQUENCE [LARGE SCALE GENOMIC DNA]</scope>
    <source>
        <strain evidence="7 8">CGMCC 1.10836</strain>
    </source>
</reference>
<dbReference type="Gene3D" id="3.30.465.10">
    <property type="match status" value="1"/>
</dbReference>
<name>A0A1H8EW32_9RHOB</name>
<accession>A0A1H8EW32</accession>
<dbReference type="InterPro" id="IPR016169">
    <property type="entry name" value="FAD-bd_PCMH_sub2"/>
</dbReference>
<dbReference type="InterPro" id="IPR046342">
    <property type="entry name" value="CBS_dom_sf"/>
</dbReference>
<dbReference type="GO" id="GO:0050660">
    <property type="term" value="F:flavin adenine dinucleotide binding"/>
    <property type="evidence" value="ECO:0007669"/>
    <property type="project" value="InterPro"/>
</dbReference>
<evidence type="ECO:0000256" key="3">
    <source>
        <dbReference type="ARBA" id="ARBA00023122"/>
    </source>
</evidence>
<keyword evidence="8" id="KW-1185">Reference proteome</keyword>
<dbReference type="PANTHER" id="PTHR22777:SF27">
    <property type="entry name" value="MAGNESIUM AND COBALT EFFLUX PROTEIN CORC"/>
    <property type="match status" value="1"/>
</dbReference>
<dbReference type="InterPro" id="IPR036318">
    <property type="entry name" value="FAD-bd_PCMH-like_sf"/>
</dbReference>
<dbReference type="EMBL" id="FOCO01000009">
    <property type="protein sequence ID" value="SEN23679.1"/>
    <property type="molecule type" value="Genomic_DNA"/>
</dbReference>
<dbReference type="Proteomes" id="UP000183002">
    <property type="component" value="Unassembled WGS sequence"/>
</dbReference>
<sequence>MGSTNTGSAALEQQSTPDQDDVEPPQRGFFGRIIDALSPSETSTDGQSAPIQGPVRAVLGASTHGIANLRKLRVDDVAVPKVEITAVPITIGKDELVEVFRENGFSRVPVYKGTLDHPLGLILLKDLALQYGFAGASGKFSLRKMLRPMLYAPPSMPVGVLLQKMQKERVHMALVIDEYGGVDGLVTIEDLIETVIGEIEDEHDEVEGALWKEDPEGVFLAQANAPLTEFEQALGVTLRNSEEDGDVDTLGGLVFLRLGRIPARGEIIPHESGAEFEVVEADPRRIKRIRVRRPGAARRLTPAEAKAAVPAEAKAATPVVETKAAAE</sequence>
<evidence type="ECO:0000259" key="6">
    <source>
        <dbReference type="PROSITE" id="PS51371"/>
    </source>
</evidence>
<evidence type="ECO:0000256" key="1">
    <source>
        <dbReference type="ARBA" id="ARBA00006446"/>
    </source>
</evidence>
<proteinExistence type="inferred from homology"/>
<dbReference type="SMART" id="SM00116">
    <property type="entry name" value="CBS"/>
    <property type="match status" value="2"/>
</dbReference>
<dbReference type="PANTHER" id="PTHR22777">
    <property type="entry name" value="HEMOLYSIN-RELATED"/>
    <property type="match status" value="1"/>
</dbReference>
<dbReference type="AlphaFoldDB" id="A0A1H8EW32"/>
<dbReference type="SUPFAM" id="SSF54631">
    <property type="entry name" value="CBS-domain pair"/>
    <property type="match status" value="1"/>
</dbReference>
<protein>
    <submittedName>
        <fullName evidence="7">Magnesium and cobalt transporter</fullName>
    </submittedName>
</protein>
<dbReference type="InterPro" id="IPR005170">
    <property type="entry name" value="Transptr-assoc_dom"/>
</dbReference>
<keyword evidence="3 4" id="KW-0129">CBS domain</keyword>
<feature type="region of interest" description="Disordered" evidence="5">
    <location>
        <begin position="1"/>
        <end position="27"/>
    </location>
</feature>
<evidence type="ECO:0000256" key="4">
    <source>
        <dbReference type="PROSITE-ProRule" id="PRU00703"/>
    </source>
</evidence>
<dbReference type="Pfam" id="PF03471">
    <property type="entry name" value="CorC_HlyC"/>
    <property type="match status" value="1"/>
</dbReference>